<protein>
    <submittedName>
        <fullName evidence="1">Uncharacterized protein</fullName>
    </submittedName>
</protein>
<sequence>MSSGYLTPKEMETIERVLAEVRDPSENRSFDKESARARILIDASGQGTRTEAELRVLLAQHVALHQTIDYPQERWENEGGSVT</sequence>
<reference evidence="1 2" key="1">
    <citation type="submission" date="2019-08" db="EMBL/GenBank/DDBJ databases">
        <authorList>
            <person name="Seo Y.L."/>
        </authorList>
    </citation>
    <scope>NUCLEOTIDE SEQUENCE [LARGE SCALE GENOMIC DNA]</scope>
    <source>
        <strain evidence="1 2">MaA-C15</strain>
    </source>
</reference>
<dbReference type="EMBL" id="VSZS01000040">
    <property type="protein sequence ID" value="TYR37145.1"/>
    <property type="molecule type" value="Genomic_DNA"/>
</dbReference>
<reference evidence="1 2" key="2">
    <citation type="submission" date="2019-09" db="EMBL/GenBank/DDBJ databases">
        <title>Mesorhizobium sp. MaA-C15 isolated from Microcystis aeruginosa.</title>
        <authorList>
            <person name="Jeong S.E."/>
            <person name="Jin H.M."/>
            <person name="Jeon C.O."/>
        </authorList>
    </citation>
    <scope>NUCLEOTIDE SEQUENCE [LARGE SCALE GENOMIC DNA]</scope>
    <source>
        <strain evidence="1 2">MaA-C15</strain>
    </source>
</reference>
<dbReference type="RefSeq" id="WP_148912757.1">
    <property type="nucleotide sequence ID" value="NZ_VSZS01000040.1"/>
</dbReference>
<dbReference type="AlphaFoldDB" id="A0A5D4HC86"/>
<evidence type="ECO:0000313" key="2">
    <source>
        <dbReference type="Proteomes" id="UP000323258"/>
    </source>
</evidence>
<organism evidence="1 2">
    <name type="scientific">Neoaquamicrobium microcysteis</name>
    <dbReference type="NCBI Taxonomy" id="2682781"/>
    <lineage>
        <taxon>Bacteria</taxon>
        <taxon>Pseudomonadati</taxon>
        <taxon>Pseudomonadota</taxon>
        <taxon>Alphaproteobacteria</taxon>
        <taxon>Hyphomicrobiales</taxon>
        <taxon>Phyllobacteriaceae</taxon>
        <taxon>Neoaquamicrobium</taxon>
    </lineage>
</organism>
<proteinExistence type="predicted"/>
<accession>A0A5D4HC86</accession>
<dbReference type="Proteomes" id="UP000323258">
    <property type="component" value="Unassembled WGS sequence"/>
</dbReference>
<name>A0A5D4HC86_9HYPH</name>
<gene>
    <name evidence="1" type="ORF">FY036_00440</name>
</gene>
<evidence type="ECO:0000313" key="1">
    <source>
        <dbReference type="EMBL" id="TYR37145.1"/>
    </source>
</evidence>
<keyword evidence="2" id="KW-1185">Reference proteome</keyword>
<comment type="caution">
    <text evidence="1">The sequence shown here is derived from an EMBL/GenBank/DDBJ whole genome shotgun (WGS) entry which is preliminary data.</text>
</comment>
<dbReference type="OrthoDB" id="8420176at2"/>